<dbReference type="SUPFAM" id="SSF54695">
    <property type="entry name" value="POZ domain"/>
    <property type="match status" value="1"/>
</dbReference>
<dbReference type="InterPro" id="IPR000210">
    <property type="entry name" value="BTB/POZ_dom"/>
</dbReference>
<feature type="domain" description="BTB" evidence="2">
    <location>
        <begin position="170"/>
        <end position="237"/>
    </location>
</feature>
<evidence type="ECO:0000313" key="4">
    <source>
        <dbReference type="Proteomes" id="UP000826195"/>
    </source>
</evidence>
<sequence length="338" mass="38745">MKRKGIFRFKMSTENKDGKNVSFKFKHLFTNITTGKSMNSPEFESPEIPGVKFFISADIIYHSNITVKVIKNDIRKAVSIIKIEFDGLNSTKRVVDWKDILYFEDLNIPFDFDGCSKYKDFPNFCSQPKRSHVYTVPITCIIIWNGFVEDLYYPDVSTILKILHNNEEFSPIVIKVEKTEFIAHKNIIAAQSSVFYKKLTSDMKESNENSITFPDTEPDVINELLLFFYKGKMDKAETDAELALKLFEFAHRNEIERVISTCEYILITKLTKENVSKIHAKGQLYKSVILQQHAIAFIEKNASKIRKYTALELPPRLDCSGSTSGSTSPTSEILPSIL</sequence>
<feature type="region of interest" description="Disordered" evidence="1">
    <location>
        <begin position="319"/>
        <end position="338"/>
    </location>
</feature>
<protein>
    <recommendedName>
        <fullName evidence="2">BTB domain-containing protein</fullName>
    </recommendedName>
</protein>
<gene>
    <name evidence="3" type="ORF">KQX54_009710</name>
</gene>
<evidence type="ECO:0000313" key="3">
    <source>
        <dbReference type="EMBL" id="KAH0552419.1"/>
    </source>
</evidence>
<dbReference type="Proteomes" id="UP000826195">
    <property type="component" value="Unassembled WGS sequence"/>
</dbReference>
<evidence type="ECO:0000256" key="1">
    <source>
        <dbReference type="SAM" id="MobiDB-lite"/>
    </source>
</evidence>
<comment type="caution">
    <text evidence="3">The sequence shown here is derived from an EMBL/GenBank/DDBJ whole genome shotgun (WGS) entry which is preliminary data.</text>
</comment>
<dbReference type="EMBL" id="JAHXZJ010001492">
    <property type="protein sequence ID" value="KAH0552419.1"/>
    <property type="molecule type" value="Genomic_DNA"/>
</dbReference>
<dbReference type="InterPro" id="IPR011333">
    <property type="entry name" value="SKP1/BTB/POZ_sf"/>
</dbReference>
<proteinExistence type="predicted"/>
<dbReference type="PANTHER" id="PTHR24413">
    <property type="entry name" value="SPECKLE-TYPE POZ PROTEIN"/>
    <property type="match status" value="1"/>
</dbReference>
<keyword evidence="4" id="KW-1185">Reference proteome</keyword>
<dbReference type="PROSITE" id="PS50097">
    <property type="entry name" value="BTB"/>
    <property type="match status" value="1"/>
</dbReference>
<dbReference type="SMART" id="SM00225">
    <property type="entry name" value="BTB"/>
    <property type="match status" value="1"/>
</dbReference>
<dbReference type="Pfam" id="PF00651">
    <property type="entry name" value="BTB"/>
    <property type="match status" value="1"/>
</dbReference>
<dbReference type="Gene3D" id="3.30.710.10">
    <property type="entry name" value="Potassium Channel Kv1.1, Chain A"/>
    <property type="match status" value="1"/>
</dbReference>
<reference evidence="3 4" key="1">
    <citation type="journal article" date="2021" name="J. Hered.">
        <title>A chromosome-level genome assembly of the parasitoid wasp, Cotesia glomerata (Hymenoptera: Braconidae).</title>
        <authorList>
            <person name="Pinto B.J."/>
            <person name="Weis J.J."/>
            <person name="Gamble T."/>
            <person name="Ode P.J."/>
            <person name="Paul R."/>
            <person name="Zaspel J.M."/>
        </authorList>
    </citation>
    <scope>NUCLEOTIDE SEQUENCE [LARGE SCALE GENOMIC DNA]</scope>
    <source>
        <strain evidence="3">CgM1</strain>
    </source>
</reference>
<dbReference type="AlphaFoldDB" id="A0AAV7IJ09"/>
<name>A0AAV7IJ09_COTGL</name>
<evidence type="ECO:0000259" key="2">
    <source>
        <dbReference type="PROSITE" id="PS50097"/>
    </source>
</evidence>
<dbReference type="CDD" id="cd18186">
    <property type="entry name" value="BTB_POZ_ZBTB_KLHL-like"/>
    <property type="match status" value="1"/>
</dbReference>
<accession>A0AAV7IJ09</accession>
<feature type="compositionally biased region" description="Low complexity" evidence="1">
    <location>
        <begin position="320"/>
        <end position="331"/>
    </location>
</feature>
<organism evidence="3 4">
    <name type="scientific">Cotesia glomerata</name>
    <name type="common">Lepidopteran parasitic wasp</name>
    <name type="synonym">Apanteles glomeratus</name>
    <dbReference type="NCBI Taxonomy" id="32391"/>
    <lineage>
        <taxon>Eukaryota</taxon>
        <taxon>Metazoa</taxon>
        <taxon>Ecdysozoa</taxon>
        <taxon>Arthropoda</taxon>
        <taxon>Hexapoda</taxon>
        <taxon>Insecta</taxon>
        <taxon>Pterygota</taxon>
        <taxon>Neoptera</taxon>
        <taxon>Endopterygota</taxon>
        <taxon>Hymenoptera</taxon>
        <taxon>Apocrita</taxon>
        <taxon>Ichneumonoidea</taxon>
        <taxon>Braconidae</taxon>
        <taxon>Microgastrinae</taxon>
        <taxon>Cotesia</taxon>
    </lineage>
</organism>